<keyword evidence="5" id="KW-1185">Reference proteome</keyword>
<keyword evidence="2" id="KW-1133">Transmembrane helix</keyword>
<evidence type="ECO:0000313" key="4">
    <source>
        <dbReference type="EMBL" id="KAJ8021602.1"/>
    </source>
</evidence>
<dbReference type="EMBL" id="JAIZAY010000021">
    <property type="protein sequence ID" value="KAJ8021602.1"/>
    <property type="molecule type" value="Genomic_DNA"/>
</dbReference>
<comment type="caution">
    <text evidence="4">The sequence shown here is derived from an EMBL/GenBank/DDBJ whole genome shotgun (WGS) entry which is preliminary data.</text>
</comment>
<organism evidence="4 5">
    <name type="scientific">Holothuria leucospilota</name>
    <name type="common">Black long sea cucumber</name>
    <name type="synonym">Mertensiothuria leucospilota</name>
    <dbReference type="NCBI Taxonomy" id="206669"/>
    <lineage>
        <taxon>Eukaryota</taxon>
        <taxon>Metazoa</taxon>
        <taxon>Echinodermata</taxon>
        <taxon>Eleutherozoa</taxon>
        <taxon>Echinozoa</taxon>
        <taxon>Holothuroidea</taxon>
        <taxon>Aspidochirotacea</taxon>
        <taxon>Aspidochirotida</taxon>
        <taxon>Holothuriidae</taxon>
        <taxon>Holothuria</taxon>
    </lineage>
</organism>
<dbReference type="Proteomes" id="UP001152320">
    <property type="component" value="Chromosome 21"/>
</dbReference>
<evidence type="ECO:0000313" key="5">
    <source>
        <dbReference type="Proteomes" id="UP001152320"/>
    </source>
</evidence>
<feature type="chain" id="PRO_5040156227" description="Ig-like domain-containing protein" evidence="3">
    <location>
        <begin position="26"/>
        <end position="458"/>
    </location>
</feature>
<gene>
    <name evidence="4" type="ORF">HOLleu_38852</name>
</gene>
<feature type="compositionally biased region" description="Basic and acidic residues" evidence="1">
    <location>
        <begin position="406"/>
        <end position="434"/>
    </location>
</feature>
<keyword evidence="3" id="KW-0732">Signal</keyword>
<name>A0A9Q1BEF5_HOLLE</name>
<keyword evidence="2" id="KW-0472">Membrane</keyword>
<sequence>MQSVLAVYVCMYATLCLLLGRVSYSEPFVSLTFYGPRILKINVKQYVLLGESDVTVGCSIEDLPATETNGTIHLYQNNQPVEDVVMSDGNLQLIWNGRPTFSFGSYSSFACEVYLTSDTFTSNIRGSEVVLQQYLEGSDTFMCLPTGAGFLSNEVITIVCLSERGASWSRETEDVLLGTDDNREIGNNFHVTTNNILLKTDFMNAGCRRDGPKGGMCSLELQPTVLNIDIIPDSFADNISFDRIVFTCLSNVPTDRISWRIDSANGNILDFDHVKGSRVNLSITHSFYASQLTVETQVENVISVSCKTSRSGHVAVATVNNNAIRTIIPSSTSVPTQNVSSTQTFHFIIIIVILVVALFFVILFLIFQKLRQSQEKVMGNQVVPRPTADTLPSDNPYYYATSYDAHNPETKNDANKDGNKLEKRSPRPQKRSETVDHLTTDVLGEGAVITLNEAYQIT</sequence>
<protein>
    <recommendedName>
        <fullName evidence="6">Ig-like domain-containing protein</fullName>
    </recommendedName>
</protein>
<accession>A0A9Q1BEF5</accession>
<feature type="signal peptide" evidence="3">
    <location>
        <begin position="1"/>
        <end position="25"/>
    </location>
</feature>
<evidence type="ECO:0008006" key="6">
    <source>
        <dbReference type="Google" id="ProtNLM"/>
    </source>
</evidence>
<reference evidence="4" key="1">
    <citation type="submission" date="2021-10" db="EMBL/GenBank/DDBJ databases">
        <title>Tropical sea cucumber genome reveals ecological adaptation and Cuvierian tubules defense mechanism.</title>
        <authorList>
            <person name="Chen T."/>
        </authorList>
    </citation>
    <scope>NUCLEOTIDE SEQUENCE</scope>
    <source>
        <strain evidence="4">Nanhai2018</strain>
        <tissue evidence="4">Muscle</tissue>
    </source>
</reference>
<evidence type="ECO:0000256" key="1">
    <source>
        <dbReference type="SAM" id="MobiDB-lite"/>
    </source>
</evidence>
<evidence type="ECO:0000256" key="3">
    <source>
        <dbReference type="SAM" id="SignalP"/>
    </source>
</evidence>
<proteinExistence type="predicted"/>
<keyword evidence="2" id="KW-0812">Transmembrane</keyword>
<dbReference type="OrthoDB" id="10677134at2759"/>
<feature type="transmembrane region" description="Helical" evidence="2">
    <location>
        <begin position="345"/>
        <end position="367"/>
    </location>
</feature>
<evidence type="ECO:0000256" key="2">
    <source>
        <dbReference type="SAM" id="Phobius"/>
    </source>
</evidence>
<dbReference type="AlphaFoldDB" id="A0A9Q1BEF5"/>
<feature type="region of interest" description="Disordered" evidence="1">
    <location>
        <begin position="399"/>
        <end position="434"/>
    </location>
</feature>